<evidence type="ECO:0000313" key="2">
    <source>
        <dbReference type="Proteomes" id="UP000215914"/>
    </source>
</evidence>
<name>A0A9K3P3B3_HELAN</name>
<reference evidence="1" key="1">
    <citation type="journal article" date="2017" name="Nature">
        <title>The sunflower genome provides insights into oil metabolism, flowering and Asterid evolution.</title>
        <authorList>
            <person name="Badouin H."/>
            <person name="Gouzy J."/>
            <person name="Grassa C.J."/>
            <person name="Murat F."/>
            <person name="Staton S.E."/>
            <person name="Cottret L."/>
            <person name="Lelandais-Briere C."/>
            <person name="Owens G.L."/>
            <person name="Carrere S."/>
            <person name="Mayjonade B."/>
            <person name="Legrand L."/>
            <person name="Gill N."/>
            <person name="Kane N.C."/>
            <person name="Bowers J.E."/>
            <person name="Hubner S."/>
            <person name="Bellec A."/>
            <person name="Berard A."/>
            <person name="Berges H."/>
            <person name="Blanchet N."/>
            <person name="Boniface M.C."/>
            <person name="Brunel D."/>
            <person name="Catrice O."/>
            <person name="Chaidir N."/>
            <person name="Claudel C."/>
            <person name="Donnadieu C."/>
            <person name="Faraut T."/>
            <person name="Fievet G."/>
            <person name="Helmstetter N."/>
            <person name="King M."/>
            <person name="Knapp S.J."/>
            <person name="Lai Z."/>
            <person name="Le Paslier M.C."/>
            <person name="Lippi Y."/>
            <person name="Lorenzon L."/>
            <person name="Mandel J.R."/>
            <person name="Marage G."/>
            <person name="Marchand G."/>
            <person name="Marquand E."/>
            <person name="Bret-Mestries E."/>
            <person name="Morien E."/>
            <person name="Nambeesan S."/>
            <person name="Nguyen T."/>
            <person name="Pegot-Espagnet P."/>
            <person name="Pouilly N."/>
            <person name="Raftis F."/>
            <person name="Sallet E."/>
            <person name="Schiex T."/>
            <person name="Thomas J."/>
            <person name="Vandecasteele C."/>
            <person name="Vares D."/>
            <person name="Vear F."/>
            <person name="Vautrin S."/>
            <person name="Crespi M."/>
            <person name="Mangin B."/>
            <person name="Burke J.M."/>
            <person name="Salse J."/>
            <person name="Munos S."/>
            <person name="Vincourt P."/>
            <person name="Rieseberg L.H."/>
            <person name="Langlade N.B."/>
        </authorList>
    </citation>
    <scope>NUCLEOTIDE SEQUENCE</scope>
    <source>
        <tissue evidence="1">Leaves</tissue>
    </source>
</reference>
<dbReference type="AlphaFoldDB" id="A0A9K3P3B3"/>
<proteinExistence type="predicted"/>
<protein>
    <submittedName>
        <fullName evidence="1">Uncharacterized protein</fullName>
    </submittedName>
</protein>
<dbReference type="PANTHER" id="PTHR34835">
    <property type="entry name" value="OS07G0283600 PROTEIN-RELATED"/>
    <property type="match status" value="1"/>
</dbReference>
<keyword evidence="2" id="KW-1185">Reference proteome</keyword>
<organism evidence="1 2">
    <name type="scientific">Helianthus annuus</name>
    <name type="common">Common sunflower</name>
    <dbReference type="NCBI Taxonomy" id="4232"/>
    <lineage>
        <taxon>Eukaryota</taxon>
        <taxon>Viridiplantae</taxon>
        <taxon>Streptophyta</taxon>
        <taxon>Embryophyta</taxon>
        <taxon>Tracheophyta</taxon>
        <taxon>Spermatophyta</taxon>
        <taxon>Magnoliopsida</taxon>
        <taxon>eudicotyledons</taxon>
        <taxon>Gunneridae</taxon>
        <taxon>Pentapetalae</taxon>
        <taxon>asterids</taxon>
        <taxon>campanulids</taxon>
        <taxon>Asterales</taxon>
        <taxon>Asteraceae</taxon>
        <taxon>Asteroideae</taxon>
        <taxon>Heliantheae alliance</taxon>
        <taxon>Heliantheae</taxon>
        <taxon>Helianthus</taxon>
    </lineage>
</organism>
<dbReference type="EMBL" id="MNCJ02000316">
    <property type="protein sequence ID" value="KAF5822289.1"/>
    <property type="molecule type" value="Genomic_DNA"/>
</dbReference>
<gene>
    <name evidence="1" type="ORF">HanXRQr2_Chr01g0024691</name>
</gene>
<dbReference type="Proteomes" id="UP000215914">
    <property type="component" value="Unassembled WGS sequence"/>
</dbReference>
<comment type="caution">
    <text evidence="1">The sequence shown here is derived from an EMBL/GenBank/DDBJ whole genome shotgun (WGS) entry which is preliminary data.</text>
</comment>
<reference evidence="1" key="2">
    <citation type="submission" date="2020-06" db="EMBL/GenBank/DDBJ databases">
        <title>Helianthus annuus Genome sequencing and assembly Release 2.</title>
        <authorList>
            <person name="Gouzy J."/>
            <person name="Langlade N."/>
            <person name="Munos S."/>
        </authorList>
    </citation>
    <scope>NUCLEOTIDE SEQUENCE</scope>
    <source>
        <tissue evidence="1">Leaves</tissue>
    </source>
</reference>
<accession>A0A9K3P3B3</accession>
<sequence>MMLNVGNNSFLVDGGLISRLLGIRNAGLSFADVEVAKTLHPTLKAWRARFPPTSYIAPSLVSAEIQNDKYSDMAFFRTDFALLFLITMASSQQNGYVKDKVLKRLTADTRYEDYNWCGFIIDCLRKCKKKWRPWDPKCCWAGPLTILTLLYVDCTRQPACNTGDGVRAIHYWTKDLLTRQQDYEISNGGFRRGQLKPLSDATAEKDAGEQIENSCAAEKNDEGTNGETSCVDKWLQELAALRSRIEKALSDRLTVEPDNEDHRRLKRKYLEVLDVLPCLTIEGLETFEEGEMLKRTAGGTSSPPSALAGNRMVFYAMQSACVFFTLLLL</sequence>
<evidence type="ECO:0000313" key="1">
    <source>
        <dbReference type="EMBL" id="KAF5822289.1"/>
    </source>
</evidence>
<dbReference type="PANTHER" id="PTHR34835:SF34">
    <property type="entry name" value="OS08G0555500 PROTEIN"/>
    <property type="match status" value="1"/>
</dbReference>
<dbReference type="Gramene" id="mRNA:HanXRQr2_Chr01g0024691">
    <property type="protein sequence ID" value="mRNA:HanXRQr2_Chr01g0024691"/>
    <property type="gene ID" value="HanXRQr2_Chr01g0024691"/>
</dbReference>